<sequence length="212" mass="23426">MLQWEWYGDEGAARVFIHLLLTANYRPQHWCGLKIRRGQRVASVAKLAGELNMTPKRVRLALQRLTQSGEIACEPHARYTLYTVQKYGLYQGRWGKVEDKAQTAVPGHFPAMPQAAQGKLGAGRGQQWNKEQQPFCPPPQSAGGYDGMSLEQLFCTQAPPPAAEAAGRRARRRRRPKTPGEHPTEGEKRDDRQAAQAAQDGADALQAGNGDA</sequence>
<reference evidence="2" key="1">
    <citation type="journal article" date="2021" name="Proc. Natl. Acad. Sci. U.S.A.">
        <title>A Catalog of Tens of Thousands of Viruses from Human Metagenomes Reveals Hidden Associations with Chronic Diseases.</title>
        <authorList>
            <person name="Tisza M.J."/>
            <person name="Buck C.B."/>
        </authorList>
    </citation>
    <scope>NUCLEOTIDE SEQUENCE</scope>
    <source>
        <strain evidence="2">CtTOm1</strain>
    </source>
</reference>
<evidence type="ECO:0000256" key="1">
    <source>
        <dbReference type="SAM" id="MobiDB-lite"/>
    </source>
</evidence>
<feature type="compositionally biased region" description="Basic residues" evidence="1">
    <location>
        <begin position="168"/>
        <end position="177"/>
    </location>
</feature>
<organism evidence="2">
    <name type="scientific">Myoviridae sp. ctTOm1</name>
    <dbReference type="NCBI Taxonomy" id="2826657"/>
    <lineage>
        <taxon>Viruses</taxon>
        <taxon>Duplodnaviria</taxon>
        <taxon>Heunggongvirae</taxon>
        <taxon>Uroviricota</taxon>
        <taxon>Caudoviricetes</taxon>
    </lineage>
</organism>
<name>A0A8S5N3N3_9CAUD</name>
<feature type="region of interest" description="Disordered" evidence="1">
    <location>
        <begin position="114"/>
        <end position="143"/>
    </location>
</feature>
<dbReference type="EMBL" id="BK015057">
    <property type="protein sequence ID" value="DAD89285.1"/>
    <property type="molecule type" value="Genomic_DNA"/>
</dbReference>
<feature type="compositionally biased region" description="Basic and acidic residues" evidence="1">
    <location>
        <begin position="178"/>
        <end position="193"/>
    </location>
</feature>
<feature type="region of interest" description="Disordered" evidence="1">
    <location>
        <begin position="157"/>
        <end position="212"/>
    </location>
</feature>
<protein>
    <submittedName>
        <fullName evidence="2">Replisome organizer</fullName>
    </submittedName>
</protein>
<evidence type="ECO:0000313" key="2">
    <source>
        <dbReference type="EMBL" id="DAD89285.1"/>
    </source>
</evidence>
<feature type="compositionally biased region" description="Low complexity" evidence="1">
    <location>
        <begin position="194"/>
        <end position="212"/>
    </location>
</feature>
<proteinExistence type="predicted"/>
<accession>A0A8S5N3N3</accession>